<dbReference type="GO" id="GO:1990810">
    <property type="term" value="P:microtubule anchoring at mitotic spindle pole body"/>
    <property type="evidence" value="ECO:0007669"/>
    <property type="project" value="TreeGrafter"/>
</dbReference>
<evidence type="ECO:0000313" key="1">
    <source>
        <dbReference type="EMBL" id="KAJ5205001.1"/>
    </source>
</evidence>
<evidence type="ECO:0000313" key="2">
    <source>
        <dbReference type="Proteomes" id="UP001150904"/>
    </source>
</evidence>
<organism evidence="1 2">
    <name type="scientific">Penicillium cinerascens</name>
    <dbReference type="NCBI Taxonomy" id="70096"/>
    <lineage>
        <taxon>Eukaryota</taxon>
        <taxon>Fungi</taxon>
        <taxon>Dikarya</taxon>
        <taxon>Ascomycota</taxon>
        <taxon>Pezizomycotina</taxon>
        <taxon>Eurotiomycetes</taxon>
        <taxon>Eurotiomycetidae</taxon>
        <taxon>Eurotiales</taxon>
        <taxon>Aspergillaceae</taxon>
        <taxon>Penicillium</taxon>
    </lineage>
</organism>
<keyword evidence="2" id="KW-1185">Reference proteome</keyword>
<reference evidence="1" key="1">
    <citation type="submission" date="2022-12" db="EMBL/GenBank/DDBJ databases">
        <authorList>
            <person name="Petersen C."/>
        </authorList>
    </citation>
    <scope>NUCLEOTIDE SEQUENCE</scope>
    <source>
        <strain evidence="1">IBT 15544</strain>
    </source>
</reference>
<dbReference type="AlphaFoldDB" id="A0A9W9MPA0"/>
<dbReference type="RefSeq" id="XP_058309480.1">
    <property type="nucleotide sequence ID" value="XM_058452942.1"/>
</dbReference>
<dbReference type="PANTHER" id="PTHR16220">
    <property type="entry name" value="WD REPEAT PROTEIN 8-RELATED"/>
    <property type="match status" value="1"/>
</dbReference>
<comment type="caution">
    <text evidence="1">The sequence shown here is derived from an EMBL/GenBank/DDBJ whole genome shotgun (WGS) entry which is preliminary data.</text>
</comment>
<dbReference type="SUPFAM" id="SSF50969">
    <property type="entry name" value="YVTN repeat-like/Quinoprotein amine dehydrogenase"/>
    <property type="match status" value="1"/>
</dbReference>
<gene>
    <name evidence="1" type="ORF">N7498_005880</name>
</gene>
<dbReference type="Proteomes" id="UP001150904">
    <property type="component" value="Unassembled WGS sequence"/>
</dbReference>
<proteinExistence type="predicted"/>
<dbReference type="PANTHER" id="PTHR16220:SF0">
    <property type="entry name" value="WD REPEAT-CONTAINING PROTEIN WRAP73"/>
    <property type="match status" value="1"/>
</dbReference>
<dbReference type="Gene3D" id="2.130.10.10">
    <property type="entry name" value="YVTN repeat-like/Quinoprotein amine dehydrogenase"/>
    <property type="match status" value="1"/>
</dbReference>
<dbReference type="GO" id="GO:0005815">
    <property type="term" value="C:microtubule organizing center"/>
    <property type="evidence" value="ECO:0007669"/>
    <property type="project" value="TreeGrafter"/>
</dbReference>
<dbReference type="GO" id="GO:1990811">
    <property type="term" value="C:MWP complex"/>
    <property type="evidence" value="ECO:0007669"/>
    <property type="project" value="TreeGrafter"/>
</dbReference>
<dbReference type="GeneID" id="83180243"/>
<accession>A0A9W9MPA0</accession>
<reference evidence="1" key="2">
    <citation type="journal article" date="2023" name="IMA Fungus">
        <title>Comparative genomic study of the Penicillium genus elucidates a diverse pangenome and 15 lateral gene transfer events.</title>
        <authorList>
            <person name="Petersen C."/>
            <person name="Sorensen T."/>
            <person name="Nielsen M.R."/>
            <person name="Sondergaard T.E."/>
            <person name="Sorensen J.L."/>
            <person name="Fitzpatrick D.A."/>
            <person name="Frisvad J.C."/>
            <person name="Nielsen K.L."/>
        </authorList>
    </citation>
    <scope>NUCLEOTIDE SEQUENCE</scope>
    <source>
        <strain evidence="1">IBT 15544</strain>
    </source>
</reference>
<dbReference type="EMBL" id="JAPQKR010000012">
    <property type="protein sequence ID" value="KAJ5205001.1"/>
    <property type="molecule type" value="Genomic_DNA"/>
</dbReference>
<dbReference type="OrthoDB" id="308690at2759"/>
<protein>
    <submittedName>
        <fullName evidence="1">Uncharacterized protein</fullName>
    </submittedName>
</protein>
<dbReference type="InterPro" id="IPR052778">
    <property type="entry name" value="Centrosome-WD_assoc"/>
</dbReference>
<dbReference type="InterPro" id="IPR015943">
    <property type="entry name" value="WD40/YVTN_repeat-like_dom_sf"/>
</dbReference>
<name>A0A9W9MPA0_9EURO</name>
<sequence length="486" mass="54444">MDSSTGPQRPMELRLSDDGLYAAHMRGKDLAVFWKLAAERKEIDLERLKTNGLKTIKFAPTQRYDPDGPFAEKERRLLTHQGVSVAVWKFHPLEQLAEIQNIEPESLYVDFGGSENEIIVFHNWNTKMTIYSLSSERSMVIKSPKMAHPLGYGYRPKTRQFAILLKPETSDILTIHEFQSYGLINRTVLPTIDAQGLKWSPDGKWIAVWDIAIAGTKVLIFTADGQLFRTYTNTSGPEDENDTGVRQIEWSPALGHSATSEILAVSKVNGNIDLLRTRTFSSSTTLSHVFQIESTAPRIWREKYMNALGDAEYVETSSSSAFSMSADSSSGTPRSASTMTFNADGTLLATVDSAKSNVVWIWSLDGTPGLTSALVHEQPVRQLAWHPSTSQLLINAITNNLPSVRYWSPHSPPVIARVPTKKCDSGRYEVKWLTVPDQRYLDEPSGDYIHDSPFWFGSNEEWVVGYLSEEGDAAYFRVINSIVNSQ</sequence>
<dbReference type="InterPro" id="IPR011044">
    <property type="entry name" value="Quino_amine_DH_bsu"/>
</dbReference>